<sequence>MRVGSSHQGSGGVVEQQDLTWRKSSRSNANNSDCVEVARVDRDDDRNA</sequence>
<proteinExistence type="predicted"/>
<evidence type="ECO:0000259" key="2">
    <source>
        <dbReference type="Pfam" id="PF04149"/>
    </source>
</evidence>
<feature type="region of interest" description="Disordered" evidence="1">
    <location>
        <begin position="1"/>
        <end position="48"/>
    </location>
</feature>
<protein>
    <submittedName>
        <fullName evidence="3">DUF397 domain-containing protein</fullName>
    </submittedName>
</protein>
<gene>
    <name evidence="3" type="ORF">ACFFNX_05605</name>
</gene>
<keyword evidence="4" id="KW-1185">Reference proteome</keyword>
<feature type="compositionally biased region" description="Basic and acidic residues" evidence="1">
    <location>
        <begin position="36"/>
        <end position="48"/>
    </location>
</feature>
<evidence type="ECO:0000313" key="4">
    <source>
        <dbReference type="Proteomes" id="UP001589627"/>
    </source>
</evidence>
<name>A0ABV5YBW4_9ACTN</name>
<dbReference type="RefSeq" id="WP_378196213.1">
    <property type="nucleotide sequence ID" value="NZ_JBHLZP010000024.1"/>
</dbReference>
<comment type="caution">
    <text evidence="3">The sequence shown here is derived from an EMBL/GenBank/DDBJ whole genome shotgun (WGS) entry which is preliminary data.</text>
</comment>
<accession>A0ABV5YBW4</accession>
<reference evidence="3 4" key="1">
    <citation type="submission" date="2024-09" db="EMBL/GenBank/DDBJ databases">
        <authorList>
            <person name="Sun Q."/>
            <person name="Mori K."/>
        </authorList>
    </citation>
    <scope>NUCLEOTIDE SEQUENCE [LARGE SCALE GENOMIC DNA]</scope>
    <source>
        <strain evidence="3 4">TBRC 0563</strain>
    </source>
</reference>
<evidence type="ECO:0000313" key="3">
    <source>
        <dbReference type="EMBL" id="MFB9831664.1"/>
    </source>
</evidence>
<organism evidence="3 4">
    <name type="scientific">Actinoallomurus acaciae</name>
    <dbReference type="NCBI Taxonomy" id="502577"/>
    <lineage>
        <taxon>Bacteria</taxon>
        <taxon>Bacillati</taxon>
        <taxon>Actinomycetota</taxon>
        <taxon>Actinomycetes</taxon>
        <taxon>Streptosporangiales</taxon>
        <taxon>Thermomonosporaceae</taxon>
        <taxon>Actinoallomurus</taxon>
    </lineage>
</organism>
<dbReference type="InterPro" id="IPR007278">
    <property type="entry name" value="DUF397"/>
</dbReference>
<dbReference type="Proteomes" id="UP001589627">
    <property type="component" value="Unassembled WGS sequence"/>
</dbReference>
<dbReference type="Pfam" id="PF04149">
    <property type="entry name" value="DUF397"/>
    <property type="match status" value="1"/>
</dbReference>
<dbReference type="EMBL" id="JBHLZP010000024">
    <property type="protein sequence ID" value="MFB9831664.1"/>
    <property type="molecule type" value="Genomic_DNA"/>
</dbReference>
<evidence type="ECO:0000256" key="1">
    <source>
        <dbReference type="SAM" id="MobiDB-lite"/>
    </source>
</evidence>
<feature type="domain" description="DUF397" evidence="2">
    <location>
        <begin position="19"/>
        <end position="42"/>
    </location>
</feature>
<feature type="compositionally biased region" description="Low complexity" evidence="1">
    <location>
        <begin position="1"/>
        <end position="17"/>
    </location>
</feature>